<keyword evidence="2" id="KW-1185">Reference proteome</keyword>
<dbReference type="PANTHER" id="PTHR31025:SF19">
    <property type="entry name" value="SI:CH73-42K18.1-RELATED"/>
    <property type="match status" value="1"/>
</dbReference>
<evidence type="ECO:0000313" key="2">
    <source>
        <dbReference type="Proteomes" id="UP000830375"/>
    </source>
</evidence>
<evidence type="ECO:0000313" key="1">
    <source>
        <dbReference type="EMBL" id="KAI2646867.1"/>
    </source>
</evidence>
<accession>A0ABQ8L839</accession>
<dbReference type="Proteomes" id="UP000830375">
    <property type="component" value="Unassembled WGS sequence"/>
</dbReference>
<reference evidence="1 2" key="1">
    <citation type="submission" date="2022-01" db="EMBL/GenBank/DDBJ databases">
        <title>A high-quality chromosome-level genome assembly of rohu carp, Labeo rohita.</title>
        <authorList>
            <person name="Arick M.A. II"/>
            <person name="Hsu C.-Y."/>
            <person name="Magbanua Z."/>
            <person name="Pechanova O."/>
            <person name="Grover C."/>
            <person name="Miller E."/>
            <person name="Thrash A."/>
            <person name="Ezzel L."/>
            <person name="Alam S."/>
            <person name="Benzie J."/>
            <person name="Hamilton M."/>
            <person name="Karsi A."/>
            <person name="Lawrence M.L."/>
            <person name="Peterson D.G."/>
        </authorList>
    </citation>
    <scope>NUCLEOTIDE SEQUENCE [LARGE SCALE GENOMIC DNA]</scope>
    <source>
        <strain evidence="2">BAU-BD-2019</strain>
        <tissue evidence="1">Blood</tissue>
    </source>
</reference>
<dbReference type="EMBL" id="JACTAM010000785">
    <property type="protein sequence ID" value="KAI2646867.1"/>
    <property type="molecule type" value="Genomic_DNA"/>
</dbReference>
<dbReference type="PANTHER" id="PTHR31025">
    <property type="entry name" value="SI:CH211-196P9.1-RELATED"/>
    <property type="match status" value="1"/>
</dbReference>
<name>A0ABQ8L839_LABRO</name>
<gene>
    <name evidence="1" type="ORF">H4Q32_023822</name>
</gene>
<sequence>MPNIRSKLHKAGCIDVTVNGGRKGKYCPEGQPPKQNIKKYEEMKLFTSQISLWDRTKYLLKKIGNCLLKKSPNKTLVAHKMDQTFPLRRKEIVETEPPIRTMLERWPALFTEREVFAEFTRIACKNLQNEFFGELDKHTPCLMKIFKSKTGTLGQTLAELLEQVETRRNTNQASCQVCLFMCGCSFISYCYCMCLKLDLTLIFQLNILLMCLQIKTYKDI</sequence>
<protein>
    <submittedName>
        <fullName evidence="1">Guanylate cyclase</fullName>
    </submittedName>
</protein>
<comment type="caution">
    <text evidence="1">The sequence shown here is derived from an EMBL/GenBank/DDBJ whole genome shotgun (WGS) entry which is preliminary data.</text>
</comment>
<proteinExistence type="predicted"/>
<organism evidence="1 2">
    <name type="scientific">Labeo rohita</name>
    <name type="common">Indian major carp</name>
    <name type="synonym">Cyprinus rohita</name>
    <dbReference type="NCBI Taxonomy" id="84645"/>
    <lineage>
        <taxon>Eukaryota</taxon>
        <taxon>Metazoa</taxon>
        <taxon>Chordata</taxon>
        <taxon>Craniata</taxon>
        <taxon>Vertebrata</taxon>
        <taxon>Euteleostomi</taxon>
        <taxon>Actinopterygii</taxon>
        <taxon>Neopterygii</taxon>
        <taxon>Teleostei</taxon>
        <taxon>Ostariophysi</taxon>
        <taxon>Cypriniformes</taxon>
        <taxon>Cyprinidae</taxon>
        <taxon>Labeoninae</taxon>
        <taxon>Labeonini</taxon>
        <taxon>Labeo</taxon>
    </lineage>
</organism>